<dbReference type="Gene3D" id="3.60.10.10">
    <property type="entry name" value="Endonuclease/exonuclease/phosphatase"/>
    <property type="match status" value="1"/>
</dbReference>
<dbReference type="AlphaFoldDB" id="A0A286RI40"/>
<dbReference type="EC" id="3.1.21.1" evidence="1"/>
<name>A0A286RI40_9BACT</name>
<dbReference type="KEGG" id="ttf:THTE_3038"/>
<accession>A0A286RI40</accession>
<dbReference type="GO" id="GO:0004530">
    <property type="term" value="F:deoxyribonuclease I activity"/>
    <property type="evidence" value="ECO:0007669"/>
    <property type="project" value="UniProtKB-EC"/>
</dbReference>
<dbReference type="EMBL" id="CP018477">
    <property type="protein sequence ID" value="ASV75640.1"/>
    <property type="molecule type" value="Genomic_DNA"/>
</dbReference>
<protein>
    <submittedName>
        <fullName evidence="1">Putative deoxyribonuclease I (DNase I)</fullName>
        <ecNumber evidence="1">3.1.21.1</ecNumber>
    </submittedName>
</protein>
<organism evidence="1 2">
    <name type="scientific">Thermogutta terrifontis</name>
    <dbReference type="NCBI Taxonomy" id="1331910"/>
    <lineage>
        <taxon>Bacteria</taxon>
        <taxon>Pseudomonadati</taxon>
        <taxon>Planctomycetota</taxon>
        <taxon>Planctomycetia</taxon>
        <taxon>Pirellulales</taxon>
        <taxon>Thermoguttaceae</taxon>
        <taxon>Thermogutta</taxon>
    </lineage>
</organism>
<evidence type="ECO:0000313" key="2">
    <source>
        <dbReference type="Proteomes" id="UP000215086"/>
    </source>
</evidence>
<dbReference type="Proteomes" id="UP000215086">
    <property type="component" value="Chromosome"/>
</dbReference>
<reference evidence="1 2" key="1">
    <citation type="journal article" name="Front. Microbiol.">
        <title>Sugar Metabolism of the First Thermophilic Planctomycete Thermogutta terrifontis: Comparative Genomic and Transcriptomic Approaches.</title>
        <authorList>
            <person name="Elcheninov A.G."/>
            <person name="Menzel P."/>
            <person name="Gudbergsdottir S.R."/>
            <person name="Slesarev A.I."/>
            <person name="Kadnikov V.V."/>
            <person name="Krogh A."/>
            <person name="Bonch-Osmolovskaya E.A."/>
            <person name="Peng X."/>
            <person name="Kublanov I.V."/>
        </authorList>
    </citation>
    <scope>NUCLEOTIDE SEQUENCE [LARGE SCALE GENOMIC DNA]</scope>
    <source>
        <strain evidence="1 2">R1</strain>
    </source>
</reference>
<gene>
    <name evidence="1" type="ORF">THTE_3038</name>
</gene>
<sequence>MVLLLGGIAAAWLVIPRLQQFRLPTGWPGGQKKQEATPDPMVPELPPAKVQKTFRLAVWDVTPLDMVKASESGVLRAIAGVVRQFDITVLQGVDLRERAVLAAVMDTVREGDQYFSYVTVPEPLRLGLPRGSVIIFDLRAVEVDRSTVRMIESLGPRFRHVPLTAAFRARGVPPEQAFTFSVVSVHVDPFAVEEEMSLLDDVFRAVRDDGRGEDDVLLAGFFACGDRELKVALRNPDGVCVNPGFPTNIAGTESSTNIAFDGRATIEYTGRFGVIDLMRQYRLTAAQAQQVSQHLPVWAEFSVYEGGAP</sequence>
<proteinExistence type="predicted"/>
<dbReference type="InterPro" id="IPR036691">
    <property type="entry name" value="Endo/exonu/phosph_ase_sf"/>
</dbReference>
<dbReference type="SUPFAM" id="SSF56219">
    <property type="entry name" value="DNase I-like"/>
    <property type="match status" value="1"/>
</dbReference>
<keyword evidence="1" id="KW-0378">Hydrolase</keyword>
<keyword evidence="2" id="KW-1185">Reference proteome</keyword>
<evidence type="ECO:0000313" key="1">
    <source>
        <dbReference type="EMBL" id="ASV75640.1"/>
    </source>
</evidence>